<evidence type="ECO:0000313" key="3">
    <source>
        <dbReference type="EMBL" id="BDV44560.1"/>
    </source>
</evidence>
<name>A0ABM8EQ26_9BACT</name>
<dbReference type="RefSeq" id="WP_282000658.1">
    <property type="nucleotide sequence ID" value="NZ_AP027151.1"/>
</dbReference>
<dbReference type="EMBL" id="AP027151">
    <property type="protein sequence ID" value="BDV44560.1"/>
    <property type="molecule type" value="Genomic_DNA"/>
</dbReference>
<reference evidence="3 4" key="1">
    <citation type="submission" date="2022-12" db="EMBL/GenBank/DDBJ databases">
        <title>Polyphasic characterization of Geotalea uranireducens NIT-SL11 newly isolated from a complex of sewage sludge and microbially reduced graphene oxide.</title>
        <authorList>
            <person name="Xie L."/>
            <person name="Yoshida N."/>
            <person name="Meng L."/>
        </authorList>
    </citation>
    <scope>NUCLEOTIDE SEQUENCE [LARGE SCALE GENOMIC DNA]</scope>
    <source>
        <strain evidence="3 4">NIT-SL11</strain>
    </source>
</reference>
<sequence>MTGLIGLLVIGAIVWFVWKTMYRDNAKTTTQGENILVQKWKASPIVVKGLLILFGLGVIANVLEEKKNPPPQASAPPQVSEKFKQMPPGEHLINAKKSIESKNYDAAKTHLEAIQKNASEYSQVAALQQEISEKQKTQEAENKVTSDDNKLKEMEKRTNDLRSKMKKYYANADDVKQAIQDVAVLTIAKEAYSTRKNETGKRIYSKTASLLPKVQTALRDAYASSVEEIFVRTGMDAQVRATGDNKKTLRIKYALMSQPLVYKFQNEIHIDEQARAAGFTKLLYTNGFESSLGRTWTVNLK</sequence>
<evidence type="ECO:0000256" key="2">
    <source>
        <dbReference type="SAM" id="Phobius"/>
    </source>
</evidence>
<evidence type="ECO:0000313" key="4">
    <source>
        <dbReference type="Proteomes" id="UP001317705"/>
    </source>
</evidence>
<accession>A0ABM8EQ26</accession>
<keyword evidence="1" id="KW-0175">Coiled coil</keyword>
<keyword evidence="2" id="KW-1133">Transmembrane helix</keyword>
<feature type="transmembrane region" description="Helical" evidence="2">
    <location>
        <begin position="43"/>
        <end position="63"/>
    </location>
</feature>
<keyword evidence="2" id="KW-0812">Transmembrane</keyword>
<organism evidence="3 4">
    <name type="scientific">Geotalea uraniireducens</name>
    <dbReference type="NCBI Taxonomy" id="351604"/>
    <lineage>
        <taxon>Bacteria</taxon>
        <taxon>Pseudomonadati</taxon>
        <taxon>Thermodesulfobacteriota</taxon>
        <taxon>Desulfuromonadia</taxon>
        <taxon>Geobacterales</taxon>
        <taxon>Geobacteraceae</taxon>
        <taxon>Geotalea</taxon>
    </lineage>
</organism>
<keyword evidence="4" id="KW-1185">Reference proteome</keyword>
<protein>
    <submittedName>
        <fullName evidence="3">Uncharacterized protein</fullName>
    </submittedName>
</protein>
<proteinExistence type="predicted"/>
<gene>
    <name evidence="3" type="ORF">GURASL_34830</name>
</gene>
<evidence type="ECO:0000256" key="1">
    <source>
        <dbReference type="SAM" id="Coils"/>
    </source>
</evidence>
<dbReference type="Proteomes" id="UP001317705">
    <property type="component" value="Chromosome"/>
</dbReference>
<keyword evidence="2" id="KW-0472">Membrane</keyword>
<feature type="coiled-coil region" evidence="1">
    <location>
        <begin position="137"/>
        <end position="171"/>
    </location>
</feature>